<accession>A0A8B6H8P0</accession>
<name>A0A8B6H8P0_MYTGA</name>
<feature type="non-terminal residue" evidence="1">
    <location>
        <position position="1"/>
    </location>
</feature>
<evidence type="ECO:0000313" key="1">
    <source>
        <dbReference type="EMBL" id="VDI75390.1"/>
    </source>
</evidence>
<sequence length="82" mass="9603">SWLDNTVTNAEIHIEGYNVVRLDRSRNGGGVCVLIREDIAFSPRQDLHDDRHEALPLDRHLYTKNQDDNYWDRLQTTKRGVL</sequence>
<comment type="caution">
    <text evidence="1">The sequence shown here is derived from an EMBL/GenBank/DDBJ whole genome shotgun (WGS) entry which is preliminary data.</text>
</comment>
<dbReference type="AlphaFoldDB" id="A0A8B6H8P0"/>
<keyword evidence="2" id="KW-1185">Reference proteome</keyword>
<reference evidence="1" key="1">
    <citation type="submission" date="2018-11" db="EMBL/GenBank/DDBJ databases">
        <authorList>
            <person name="Alioto T."/>
            <person name="Alioto T."/>
        </authorList>
    </citation>
    <scope>NUCLEOTIDE SEQUENCE</scope>
</reference>
<dbReference type="EMBL" id="UYJE01009657">
    <property type="protein sequence ID" value="VDI75390.1"/>
    <property type="molecule type" value="Genomic_DNA"/>
</dbReference>
<gene>
    <name evidence="1" type="ORF">MGAL_10B068768</name>
</gene>
<dbReference type="OrthoDB" id="6158007at2759"/>
<dbReference type="Proteomes" id="UP000596742">
    <property type="component" value="Unassembled WGS sequence"/>
</dbReference>
<protein>
    <submittedName>
        <fullName evidence="1">Uncharacterized protein</fullName>
    </submittedName>
</protein>
<organism evidence="1 2">
    <name type="scientific">Mytilus galloprovincialis</name>
    <name type="common">Mediterranean mussel</name>
    <dbReference type="NCBI Taxonomy" id="29158"/>
    <lineage>
        <taxon>Eukaryota</taxon>
        <taxon>Metazoa</taxon>
        <taxon>Spiralia</taxon>
        <taxon>Lophotrochozoa</taxon>
        <taxon>Mollusca</taxon>
        <taxon>Bivalvia</taxon>
        <taxon>Autobranchia</taxon>
        <taxon>Pteriomorphia</taxon>
        <taxon>Mytilida</taxon>
        <taxon>Mytiloidea</taxon>
        <taxon>Mytilidae</taxon>
        <taxon>Mytilinae</taxon>
        <taxon>Mytilus</taxon>
    </lineage>
</organism>
<evidence type="ECO:0000313" key="2">
    <source>
        <dbReference type="Proteomes" id="UP000596742"/>
    </source>
</evidence>
<proteinExistence type="predicted"/>